<keyword evidence="3" id="KW-1185">Reference proteome</keyword>
<dbReference type="AlphaFoldDB" id="A0A811KDQ5"/>
<accession>A0A811KDQ5</accession>
<dbReference type="Proteomes" id="UP000614601">
    <property type="component" value="Unassembled WGS sequence"/>
</dbReference>
<reference evidence="2" key="1">
    <citation type="submission" date="2020-09" db="EMBL/GenBank/DDBJ databases">
        <authorList>
            <person name="Kikuchi T."/>
        </authorList>
    </citation>
    <scope>NUCLEOTIDE SEQUENCE</scope>
    <source>
        <strain evidence="2">SH1</strain>
    </source>
</reference>
<dbReference type="EMBL" id="CAJFDH010000003">
    <property type="protein sequence ID" value="CAD5213873.1"/>
    <property type="molecule type" value="Genomic_DNA"/>
</dbReference>
<evidence type="ECO:0000313" key="3">
    <source>
        <dbReference type="Proteomes" id="UP000614601"/>
    </source>
</evidence>
<organism evidence="2 3">
    <name type="scientific">Bursaphelenchus okinawaensis</name>
    <dbReference type="NCBI Taxonomy" id="465554"/>
    <lineage>
        <taxon>Eukaryota</taxon>
        <taxon>Metazoa</taxon>
        <taxon>Ecdysozoa</taxon>
        <taxon>Nematoda</taxon>
        <taxon>Chromadorea</taxon>
        <taxon>Rhabditida</taxon>
        <taxon>Tylenchina</taxon>
        <taxon>Tylenchomorpha</taxon>
        <taxon>Aphelenchoidea</taxon>
        <taxon>Aphelenchoididae</taxon>
        <taxon>Bursaphelenchus</taxon>
    </lineage>
</organism>
<name>A0A811KDQ5_9BILA</name>
<proteinExistence type="predicted"/>
<evidence type="ECO:0000313" key="2">
    <source>
        <dbReference type="EMBL" id="CAD5213873.1"/>
    </source>
</evidence>
<protein>
    <submittedName>
        <fullName evidence="2">Uncharacterized protein</fullName>
    </submittedName>
</protein>
<dbReference type="EMBL" id="CAJFCW020000003">
    <property type="protein sequence ID" value="CAG9101703.1"/>
    <property type="molecule type" value="Genomic_DNA"/>
</dbReference>
<dbReference type="Proteomes" id="UP000783686">
    <property type="component" value="Unassembled WGS sequence"/>
</dbReference>
<feature type="compositionally biased region" description="Polar residues" evidence="1">
    <location>
        <begin position="69"/>
        <end position="88"/>
    </location>
</feature>
<gene>
    <name evidence="2" type="ORF">BOKJ2_LOCUS5310</name>
</gene>
<feature type="region of interest" description="Disordered" evidence="1">
    <location>
        <begin position="69"/>
        <end position="99"/>
    </location>
</feature>
<evidence type="ECO:0000256" key="1">
    <source>
        <dbReference type="SAM" id="MobiDB-lite"/>
    </source>
</evidence>
<comment type="caution">
    <text evidence="2">The sequence shown here is derived from an EMBL/GenBank/DDBJ whole genome shotgun (WGS) entry which is preliminary data.</text>
</comment>
<sequence length="145" mass="16014">MHQQSSELLCNWTATSSPNMSEIDDNENDAGFGRSIPGLASGVYNDDSFEAIPDDLKNVEAFGRQNSYGNVGNCNGNGSQAYRPSPSNFRVKDEPHNPTGARMSQDFGFQEDSSMQIHHDLMFRRIMQDIFTTCSSLCLPTGKPI</sequence>
<dbReference type="OrthoDB" id="10458261at2759"/>